<gene>
    <name evidence="3" type="ORF">HANVADRAFT_83861</name>
</gene>
<evidence type="ECO:0000259" key="2">
    <source>
        <dbReference type="PROSITE" id="PS51140"/>
    </source>
</evidence>
<dbReference type="SUPFAM" id="SSF46934">
    <property type="entry name" value="UBA-like"/>
    <property type="match status" value="1"/>
</dbReference>
<dbReference type="PROSITE" id="PS51140">
    <property type="entry name" value="CUE"/>
    <property type="match status" value="1"/>
</dbReference>
<dbReference type="Gene3D" id="3.30.1370.110">
    <property type="match status" value="1"/>
</dbReference>
<feature type="domain" description="Smr" evidence="1">
    <location>
        <begin position="399"/>
        <end position="497"/>
    </location>
</feature>
<dbReference type="AlphaFoldDB" id="A0A1B7TJ95"/>
<dbReference type="GO" id="GO:0004519">
    <property type="term" value="F:endonuclease activity"/>
    <property type="evidence" value="ECO:0007669"/>
    <property type="project" value="TreeGrafter"/>
</dbReference>
<dbReference type="CDD" id="cd14279">
    <property type="entry name" value="CUE"/>
    <property type="match status" value="1"/>
</dbReference>
<proteinExistence type="predicted"/>
<dbReference type="OrthoDB" id="4080456at2759"/>
<evidence type="ECO:0000313" key="3">
    <source>
        <dbReference type="EMBL" id="OBA28807.1"/>
    </source>
</evidence>
<keyword evidence="4" id="KW-1185">Reference proteome</keyword>
<dbReference type="Pfam" id="PF02845">
    <property type="entry name" value="CUE"/>
    <property type="match status" value="1"/>
</dbReference>
<dbReference type="PANTHER" id="PTHR46535">
    <property type="entry name" value="NEDD4-BINDING PROTEIN 2"/>
    <property type="match status" value="1"/>
</dbReference>
<protein>
    <recommendedName>
        <fullName evidence="5">CUE domain-containing protein</fullName>
    </recommendedName>
</protein>
<organism evidence="3 4">
    <name type="scientific">Hanseniaspora valbyensis NRRL Y-1626</name>
    <dbReference type="NCBI Taxonomy" id="766949"/>
    <lineage>
        <taxon>Eukaryota</taxon>
        <taxon>Fungi</taxon>
        <taxon>Dikarya</taxon>
        <taxon>Ascomycota</taxon>
        <taxon>Saccharomycotina</taxon>
        <taxon>Saccharomycetes</taxon>
        <taxon>Saccharomycodales</taxon>
        <taxon>Saccharomycodaceae</taxon>
        <taxon>Hanseniaspora</taxon>
    </lineage>
</organism>
<dbReference type="InterPro" id="IPR009060">
    <property type="entry name" value="UBA-like_sf"/>
</dbReference>
<comment type="caution">
    <text evidence="3">The sequence shown here is derived from an EMBL/GenBank/DDBJ whole genome shotgun (WGS) entry which is preliminary data.</text>
</comment>
<dbReference type="InterPro" id="IPR003892">
    <property type="entry name" value="CUE"/>
</dbReference>
<dbReference type="GO" id="GO:0005634">
    <property type="term" value="C:nucleus"/>
    <property type="evidence" value="ECO:0007669"/>
    <property type="project" value="TreeGrafter"/>
</dbReference>
<reference evidence="4" key="1">
    <citation type="journal article" date="2016" name="Proc. Natl. Acad. Sci. U.S.A.">
        <title>Comparative genomics of biotechnologically important yeasts.</title>
        <authorList>
            <person name="Riley R."/>
            <person name="Haridas S."/>
            <person name="Wolfe K.H."/>
            <person name="Lopes M.R."/>
            <person name="Hittinger C.T."/>
            <person name="Goeker M."/>
            <person name="Salamov A.A."/>
            <person name="Wisecaver J.H."/>
            <person name="Long T.M."/>
            <person name="Calvey C.H."/>
            <person name="Aerts A.L."/>
            <person name="Barry K.W."/>
            <person name="Choi C."/>
            <person name="Clum A."/>
            <person name="Coughlan A.Y."/>
            <person name="Deshpande S."/>
            <person name="Douglass A.P."/>
            <person name="Hanson S.J."/>
            <person name="Klenk H.-P."/>
            <person name="LaButti K.M."/>
            <person name="Lapidus A."/>
            <person name="Lindquist E.A."/>
            <person name="Lipzen A.M."/>
            <person name="Meier-Kolthoff J.P."/>
            <person name="Ohm R.A."/>
            <person name="Otillar R.P."/>
            <person name="Pangilinan J.L."/>
            <person name="Peng Y."/>
            <person name="Rokas A."/>
            <person name="Rosa C.A."/>
            <person name="Scheuner C."/>
            <person name="Sibirny A.A."/>
            <person name="Slot J.C."/>
            <person name="Stielow J.B."/>
            <person name="Sun H."/>
            <person name="Kurtzman C.P."/>
            <person name="Blackwell M."/>
            <person name="Grigoriev I.V."/>
            <person name="Jeffries T.W."/>
        </authorList>
    </citation>
    <scope>NUCLEOTIDE SEQUENCE [LARGE SCALE GENOMIC DNA]</scope>
    <source>
        <strain evidence="4">NRRL Y-1626</strain>
    </source>
</reference>
<feature type="domain" description="CUE" evidence="2">
    <location>
        <begin position="1"/>
        <end position="42"/>
    </location>
</feature>
<dbReference type="SMART" id="SM00463">
    <property type="entry name" value="SMR"/>
    <property type="match status" value="1"/>
</dbReference>
<dbReference type="SUPFAM" id="SSF160443">
    <property type="entry name" value="SMR domain-like"/>
    <property type="match status" value="1"/>
</dbReference>
<dbReference type="SMART" id="SM00546">
    <property type="entry name" value="CUE"/>
    <property type="match status" value="1"/>
</dbReference>
<dbReference type="InterPro" id="IPR052772">
    <property type="entry name" value="Endo/PolyKinase_Domain-Protein"/>
</dbReference>
<dbReference type="Proteomes" id="UP000092321">
    <property type="component" value="Unassembled WGS sequence"/>
</dbReference>
<sequence>MEQLEIVKSIFPNLHENYIKQILLENDNDFDIAIDKLSKSNEKTSYIDELSLEFNESDIKEDIKAEKVAMWLNIFPQLTYTEIYNAISNCNDFNDDEELFEELNLIVFDKENESVETINSEELLSQSIANELLIFEYDLTTIVSNNLLSENNSTSSTTNDIIKKKIDQFVSNCKISTELAEYALELNNYHVGEAIINCILNYHKYVSDLKEKFFIKTSDPVFKSNRVVQRNTNLIKNTTSNKIDLISSDIIENGSFNEKTDPFSTNTFINKDKIVKNALDICNSKITNDKLINILLSFFNGSEEQTLNLLRFFEEMNFLEKCDNLVNKKEDIDIKEIYNLENYNKQSTNKKTYKKSYTVKKYSFVKKTINSKSSKAFSLDNTDNNNLKIASEDLPNYTIDLHGFKSNEAISLISSSLKKWWNEELLQREANATKAHHIQSSKAQFVSAFEIITGKGLHSQNGSSTIKIKCKAYLNNNNYTYIENSGSFIVTGKKKKL</sequence>
<evidence type="ECO:0000259" key="1">
    <source>
        <dbReference type="PROSITE" id="PS50828"/>
    </source>
</evidence>
<dbReference type="InterPro" id="IPR002625">
    <property type="entry name" value="Smr_dom"/>
</dbReference>
<evidence type="ECO:0000313" key="4">
    <source>
        <dbReference type="Proteomes" id="UP000092321"/>
    </source>
</evidence>
<name>A0A1B7TJ95_9ASCO</name>
<accession>A0A1B7TJ95</accession>
<dbReference type="GO" id="GO:0043130">
    <property type="term" value="F:ubiquitin binding"/>
    <property type="evidence" value="ECO:0007669"/>
    <property type="project" value="InterPro"/>
</dbReference>
<dbReference type="EMBL" id="LXPE01000002">
    <property type="protein sequence ID" value="OBA28807.1"/>
    <property type="molecule type" value="Genomic_DNA"/>
</dbReference>
<dbReference type="PROSITE" id="PS50828">
    <property type="entry name" value="SMR"/>
    <property type="match status" value="1"/>
</dbReference>
<dbReference type="PANTHER" id="PTHR46535:SF1">
    <property type="entry name" value="NEDD4-BINDING PROTEIN 2"/>
    <property type="match status" value="1"/>
</dbReference>
<evidence type="ECO:0008006" key="5">
    <source>
        <dbReference type="Google" id="ProtNLM"/>
    </source>
</evidence>
<dbReference type="InterPro" id="IPR036063">
    <property type="entry name" value="Smr_dom_sf"/>
</dbReference>